<dbReference type="Proteomes" id="UP001565220">
    <property type="component" value="Unassembled WGS sequence"/>
</dbReference>
<gene>
    <name evidence="3" type="ORF">AB8S09_15640</name>
</gene>
<evidence type="ECO:0000256" key="1">
    <source>
        <dbReference type="ARBA" id="ARBA00022801"/>
    </source>
</evidence>
<sequence length="287" mass="33821">MSEFNFDDEKWSQIYELAKDFAVVPDFDNILSKNIIRDMNLFDYQVRTVKEVLKKFRGRALLCDEVGLGKTIEACTVMMEYIIRGFARRILILVPPSLVNQWSDELRRKFNQNFITSDDPRFKDMGDEAHHLKNRKTVAWNFVKSGELMEPKNIEKLRALVSDVMVRNKRSDVNIKFTKRYAETIVFTKYKTTVKFLEKLLKQNGYKTAVFYGGMTRREKDGQIENFRNESQILLSTETGYSLIYVVIPYERKDIFGKTELKLCFDSDFSKNLTEYFMMSNPNMIIL</sequence>
<keyword evidence="1" id="KW-0378">Hydrolase</keyword>
<evidence type="ECO:0000313" key="3">
    <source>
        <dbReference type="EMBL" id="MEY8765051.1"/>
    </source>
</evidence>
<dbReference type="SMART" id="SM00487">
    <property type="entry name" value="DEXDc"/>
    <property type="match status" value="1"/>
</dbReference>
<dbReference type="InterPro" id="IPR000330">
    <property type="entry name" value="SNF2_N"/>
</dbReference>
<dbReference type="PANTHER" id="PTHR45766:SF6">
    <property type="entry name" value="SWI_SNF-RELATED MATRIX-ASSOCIATED ACTIN-DEPENDENT REGULATOR OF CHROMATIN SUBFAMILY A-LIKE PROTEIN 1"/>
    <property type="match status" value="1"/>
</dbReference>
<evidence type="ECO:0000313" key="4">
    <source>
        <dbReference type="Proteomes" id="UP001565220"/>
    </source>
</evidence>
<dbReference type="InterPro" id="IPR027417">
    <property type="entry name" value="P-loop_NTPase"/>
</dbReference>
<dbReference type="PANTHER" id="PTHR45766">
    <property type="entry name" value="DNA ANNEALING HELICASE AND ENDONUCLEASE ZRANB3 FAMILY MEMBER"/>
    <property type="match status" value="1"/>
</dbReference>
<dbReference type="Pfam" id="PF00271">
    <property type="entry name" value="Helicase_C"/>
    <property type="match status" value="1"/>
</dbReference>
<feature type="domain" description="Helicase ATP-binding" evidence="2">
    <location>
        <begin position="37"/>
        <end position="174"/>
    </location>
</feature>
<reference evidence="3 4" key="1">
    <citation type="submission" date="2024-08" db="EMBL/GenBank/DDBJ databases">
        <title>Clostridium lapicellarii sp. nov., and Clostridium renhuaiense sp. nov., two species isolated from the mud in a fermentation cellar used for producing sauce-flavour Chinese liquors.</title>
        <authorList>
            <person name="Yang F."/>
            <person name="Wang H."/>
            <person name="Chen L.Q."/>
            <person name="Zhou N."/>
            <person name="Lu J.J."/>
            <person name="Pu X.X."/>
            <person name="Wan B."/>
            <person name="Wang L."/>
            <person name="Liu S.J."/>
        </authorList>
    </citation>
    <scope>NUCLEOTIDE SEQUENCE [LARGE SCALE GENOMIC DNA]</scope>
    <source>
        <strain evidence="3 4">MT-113</strain>
    </source>
</reference>
<comment type="caution">
    <text evidence="3">The sequence shown here is derived from an EMBL/GenBank/DDBJ whole genome shotgun (WGS) entry which is preliminary data.</text>
</comment>
<dbReference type="EMBL" id="JBGFFE010000046">
    <property type="protein sequence ID" value="MEY8765051.1"/>
    <property type="molecule type" value="Genomic_DNA"/>
</dbReference>
<protein>
    <submittedName>
        <fullName evidence="3">SNF2-related protein</fullName>
    </submittedName>
</protein>
<dbReference type="InterPro" id="IPR001650">
    <property type="entry name" value="Helicase_C-like"/>
</dbReference>
<dbReference type="SUPFAM" id="SSF52540">
    <property type="entry name" value="P-loop containing nucleoside triphosphate hydrolases"/>
    <property type="match status" value="2"/>
</dbReference>
<accession>A0ABV4E1M0</accession>
<dbReference type="Gene3D" id="3.40.50.10810">
    <property type="entry name" value="Tandem AAA-ATPase domain"/>
    <property type="match status" value="1"/>
</dbReference>
<proteinExistence type="predicted"/>
<dbReference type="InterPro" id="IPR014001">
    <property type="entry name" value="Helicase_ATP-bd"/>
</dbReference>
<organism evidence="3 4">
    <name type="scientific">Clostridium lapidicellarium</name>
    <dbReference type="NCBI Taxonomy" id="3240931"/>
    <lineage>
        <taxon>Bacteria</taxon>
        <taxon>Bacillati</taxon>
        <taxon>Bacillota</taxon>
        <taxon>Clostridia</taxon>
        <taxon>Eubacteriales</taxon>
        <taxon>Clostridiaceae</taxon>
        <taxon>Clostridium</taxon>
    </lineage>
</organism>
<name>A0ABV4E1M0_9CLOT</name>
<evidence type="ECO:0000259" key="2">
    <source>
        <dbReference type="SMART" id="SM00487"/>
    </source>
</evidence>
<dbReference type="RefSeq" id="WP_369869528.1">
    <property type="nucleotide sequence ID" value="NZ_JBGFFE010000046.1"/>
</dbReference>
<dbReference type="InterPro" id="IPR038718">
    <property type="entry name" value="SNF2-like_sf"/>
</dbReference>
<keyword evidence="4" id="KW-1185">Reference proteome</keyword>
<dbReference type="Pfam" id="PF00176">
    <property type="entry name" value="SNF2-rel_dom"/>
    <property type="match status" value="1"/>
</dbReference>
<dbReference type="Gene3D" id="3.40.50.300">
    <property type="entry name" value="P-loop containing nucleotide triphosphate hydrolases"/>
    <property type="match status" value="1"/>
</dbReference>